<evidence type="ECO:0000256" key="9">
    <source>
        <dbReference type="ARBA" id="ARBA00023264"/>
    </source>
</evidence>
<keyword evidence="10 11" id="KW-0670">Pyruvate</keyword>
<keyword evidence="5 11" id="KW-0472">Membrane</keyword>
<dbReference type="EMBL" id="AP021876">
    <property type="protein sequence ID" value="BBO79586.1"/>
    <property type="molecule type" value="Genomic_DNA"/>
</dbReference>
<evidence type="ECO:0000256" key="1">
    <source>
        <dbReference type="ARBA" id="ARBA00022475"/>
    </source>
</evidence>
<dbReference type="HAMAP" id="MF_00664">
    <property type="entry name" value="PS_decarb_PSD_A"/>
    <property type="match status" value="1"/>
</dbReference>
<dbReference type="GO" id="GO:0006646">
    <property type="term" value="P:phosphatidylethanolamine biosynthetic process"/>
    <property type="evidence" value="ECO:0007669"/>
    <property type="project" value="UniProtKB-UniRule"/>
</dbReference>
<keyword evidence="9 11" id="KW-1208">Phospholipid metabolism</keyword>
<evidence type="ECO:0000256" key="7">
    <source>
        <dbReference type="ARBA" id="ARBA00023209"/>
    </source>
</evidence>
<dbReference type="EC" id="4.1.1.65" evidence="11"/>
<organism evidence="13 14">
    <name type="scientific">Desulfosarcina ovata subsp. sediminis</name>
    <dbReference type="NCBI Taxonomy" id="885957"/>
    <lineage>
        <taxon>Bacteria</taxon>
        <taxon>Pseudomonadati</taxon>
        <taxon>Thermodesulfobacteriota</taxon>
        <taxon>Desulfobacteria</taxon>
        <taxon>Desulfobacterales</taxon>
        <taxon>Desulfosarcinaceae</taxon>
        <taxon>Desulfosarcina</taxon>
    </lineage>
</organism>
<dbReference type="Proteomes" id="UP000425960">
    <property type="component" value="Chromosome"/>
</dbReference>
<keyword evidence="2 11" id="KW-0444">Lipid biosynthesis</keyword>
<proteinExistence type="inferred from homology"/>
<keyword evidence="12" id="KW-1133">Transmembrane helix</keyword>
<dbReference type="GO" id="GO:0004609">
    <property type="term" value="F:phosphatidylserine decarboxylase activity"/>
    <property type="evidence" value="ECO:0007669"/>
    <property type="project" value="UniProtKB-UniRule"/>
</dbReference>
<dbReference type="UniPathway" id="UPA00558">
    <property type="reaction ID" value="UER00616"/>
</dbReference>
<comment type="subunit">
    <text evidence="11">Heterodimer of a large membrane-associated beta subunit and a small pyruvoyl-containing alpha subunit.</text>
</comment>
<feature type="chain" id="PRO_5024522001" description="Phosphatidylserine decarboxylase alpha chain" evidence="11">
    <location>
        <begin position="192"/>
        <end position="222"/>
    </location>
</feature>
<evidence type="ECO:0000256" key="10">
    <source>
        <dbReference type="ARBA" id="ARBA00023317"/>
    </source>
</evidence>
<comment type="subcellular location">
    <subcellularLocation>
        <location evidence="11">Cell membrane</location>
        <topology evidence="11">Peripheral membrane protein</topology>
    </subcellularLocation>
</comment>
<comment type="similarity">
    <text evidence="11">Belongs to the phosphatidylserine decarboxylase family. PSD-A subfamily.</text>
</comment>
<dbReference type="Pfam" id="PF02666">
    <property type="entry name" value="PS_Dcarbxylase"/>
    <property type="match status" value="1"/>
</dbReference>
<evidence type="ECO:0000256" key="12">
    <source>
        <dbReference type="SAM" id="Phobius"/>
    </source>
</evidence>
<evidence type="ECO:0000256" key="8">
    <source>
        <dbReference type="ARBA" id="ARBA00023239"/>
    </source>
</evidence>
<reference evidence="13 14" key="1">
    <citation type="submission" date="2019-11" db="EMBL/GenBank/DDBJ databases">
        <title>Comparative genomics of hydrocarbon-degrading Desulfosarcina strains.</title>
        <authorList>
            <person name="Watanabe M."/>
            <person name="Kojima H."/>
            <person name="Fukui M."/>
        </authorList>
    </citation>
    <scope>NUCLEOTIDE SEQUENCE [LARGE SCALE GENOMIC DNA]</scope>
    <source>
        <strain evidence="13 14">28bB2T</strain>
    </source>
</reference>
<dbReference type="KEGG" id="dov:DSCO28_01520"/>
<dbReference type="PANTHER" id="PTHR35809:SF1">
    <property type="entry name" value="ARCHAETIDYLSERINE DECARBOXYLASE PROENZYME-RELATED"/>
    <property type="match status" value="1"/>
</dbReference>
<comment type="pathway">
    <text evidence="11">Phospholipid metabolism; phosphatidylethanolamine biosynthesis; phosphatidylethanolamine from CDP-diacylglycerol: step 2/2.</text>
</comment>
<evidence type="ECO:0000313" key="13">
    <source>
        <dbReference type="EMBL" id="BBO79586.1"/>
    </source>
</evidence>
<feature type="site" description="Cleavage (non-hydrolytic); by autocatalysis" evidence="11">
    <location>
        <begin position="191"/>
        <end position="192"/>
    </location>
</feature>
<feature type="transmembrane region" description="Helical" evidence="12">
    <location>
        <begin position="25"/>
        <end position="58"/>
    </location>
</feature>
<feature type="chain" id="PRO_5024522002" description="Phosphatidylserine decarboxylase beta chain" evidence="11">
    <location>
        <begin position="1"/>
        <end position="191"/>
    </location>
</feature>
<feature type="modified residue" description="Pyruvic acid (Ser); by autocatalysis" evidence="11">
    <location>
        <position position="192"/>
    </location>
</feature>
<evidence type="ECO:0000256" key="2">
    <source>
        <dbReference type="ARBA" id="ARBA00022516"/>
    </source>
</evidence>
<comment type="catalytic activity">
    <reaction evidence="11">
        <text>a 1,2-diacyl-sn-glycero-3-phospho-L-serine + H(+) = a 1,2-diacyl-sn-glycero-3-phosphoethanolamine + CO2</text>
        <dbReference type="Rhea" id="RHEA:20828"/>
        <dbReference type="ChEBI" id="CHEBI:15378"/>
        <dbReference type="ChEBI" id="CHEBI:16526"/>
        <dbReference type="ChEBI" id="CHEBI:57262"/>
        <dbReference type="ChEBI" id="CHEBI:64612"/>
        <dbReference type="EC" id="4.1.1.65"/>
    </reaction>
</comment>
<dbReference type="NCBIfam" id="NF003685">
    <property type="entry name" value="PRK05305.2-5"/>
    <property type="match status" value="1"/>
</dbReference>
<dbReference type="AlphaFoldDB" id="A0A5K7ZF55"/>
<feature type="active site" description="Schiff-base intermediate with substrate; via pyruvic acid" evidence="11">
    <location>
        <position position="192"/>
    </location>
</feature>
<sequence>MTQLNWSDPPSQTAFPVAKAGYPFIFASAFATAVFALLGVGFLAILGLLVTGFICFFFRDPDRLVPGEAGAIVSPADGKVIKVEPVAQTPYFEGACIRVSVFMSIFNVHVNRAPHEGTIRQVSYHPGKFFSANLDKASADNEHNALLLESPDGKPVGVVQIAGLVARRIICRVQAGDSIGRGQRFGLICFGSRLDVYLPVDTEILVAVGEKVQAGTTILGKW</sequence>
<comment type="PTM">
    <text evidence="11">Is synthesized initially as an inactive proenzyme. Formation of the active enzyme involves a self-maturation process in which the active site pyruvoyl group is generated from an internal serine residue via an autocatalytic post-translational modification. Two non-identical subunits are generated from the proenzyme in this reaction, and the pyruvate is formed at the N-terminus of the alpha chain, which is derived from the carboxyl end of the proenzyme. The post-translation cleavage follows an unusual pathway, termed non-hydrolytic serinolysis, in which the side chain hydroxyl group of the serine supplies its oxygen atom to form the C-terminus of the beta chain, while the remainder of the serine residue undergoes an oxidative deamination to produce ammonia and the pyruvoyl prosthetic group on the alpha chain.</text>
</comment>
<protein>
    <recommendedName>
        <fullName evidence="11">Phosphatidylserine decarboxylase proenzyme</fullName>
        <ecNumber evidence="11">4.1.1.65</ecNumber>
    </recommendedName>
    <component>
        <recommendedName>
            <fullName evidence="11">Phosphatidylserine decarboxylase alpha chain</fullName>
        </recommendedName>
    </component>
    <component>
        <recommendedName>
            <fullName evidence="11">Phosphatidylserine decarboxylase beta chain</fullName>
        </recommendedName>
    </component>
</protein>
<gene>
    <name evidence="11 13" type="primary">psd</name>
    <name evidence="13" type="ORF">DSCO28_01520</name>
</gene>
<keyword evidence="3 11" id="KW-0210">Decarboxylase</keyword>
<keyword evidence="8 11" id="KW-0456">Lyase</keyword>
<keyword evidence="6 11" id="KW-0865">Zymogen</keyword>
<comment type="cofactor">
    <cofactor evidence="11">
        <name>pyruvate</name>
        <dbReference type="ChEBI" id="CHEBI:15361"/>
    </cofactor>
    <text evidence="11">Binds 1 pyruvoyl group covalently per subunit.</text>
</comment>
<dbReference type="NCBIfam" id="NF003678">
    <property type="entry name" value="PRK05305.1-2"/>
    <property type="match status" value="1"/>
</dbReference>
<evidence type="ECO:0000256" key="6">
    <source>
        <dbReference type="ARBA" id="ARBA00023145"/>
    </source>
</evidence>
<dbReference type="InterPro" id="IPR003817">
    <property type="entry name" value="PS_Dcarbxylase"/>
</dbReference>
<evidence type="ECO:0000256" key="11">
    <source>
        <dbReference type="HAMAP-Rule" id="MF_00664"/>
    </source>
</evidence>
<keyword evidence="7 11" id="KW-0594">Phospholipid biosynthesis</keyword>
<evidence type="ECO:0000313" key="14">
    <source>
        <dbReference type="Proteomes" id="UP000425960"/>
    </source>
</evidence>
<keyword evidence="4 11" id="KW-0443">Lipid metabolism</keyword>
<keyword evidence="12" id="KW-0812">Transmembrane</keyword>
<evidence type="ECO:0000256" key="4">
    <source>
        <dbReference type="ARBA" id="ARBA00023098"/>
    </source>
</evidence>
<accession>A0A5K7ZF55</accession>
<evidence type="ECO:0000256" key="5">
    <source>
        <dbReference type="ARBA" id="ARBA00023136"/>
    </source>
</evidence>
<keyword evidence="1 11" id="KW-1003">Cell membrane</keyword>
<dbReference type="PANTHER" id="PTHR35809">
    <property type="entry name" value="ARCHAETIDYLSERINE DECARBOXYLASE PROENZYME-RELATED"/>
    <property type="match status" value="1"/>
</dbReference>
<evidence type="ECO:0000256" key="3">
    <source>
        <dbReference type="ARBA" id="ARBA00022793"/>
    </source>
</evidence>
<dbReference type="InterPro" id="IPR033175">
    <property type="entry name" value="PSD-A"/>
</dbReference>
<comment type="function">
    <text evidence="11">Catalyzes the formation of phosphatidylethanolamine (PtdEtn) from phosphatidylserine (PtdSer).</text>
</comment>
<dbReference type="RefSeq" id="WP_155320740.1">
    <property type="nucleotide sequence ID" value="NZ_AP021876.1"/>
</dbReference>
<name>A0A5K7ZF55_9BACT</name>
<dbReference type="GO" id="GO:0005886">
    <property type="term" value="C:plasma membrane"/>
    <property type="evidence" value="ECO:0007669"/>
    <property type="project" value="UniProtKB-SubCell"/>
</dbReference>